<feature type="region of interest" description="Disordered" evidence="7">
    <location>
        <begin position="30"/>
        <end position="52"/>
    </location>
</feature>
<keyword evidence="4 6" id="KW-1133">Transmembrane helix</keyword>
<keyword evidence="2 6" id="KW-1003">Cell membrane</keyword>
<reference evidence="8 9" key="1">
    <citation type="submission" date="2016-11" db="EMBL/GenBank/DDBJ databases">
        <authorList>
            <person name="Jaros S."/>
            <person name="Januszkiewicz K."/>
            <person name="Wedrychowicz H."/>
        </authorList>
    </citation>
    <scope>NUCLEOTIDE SEQUENCE [LARGE SCALE GENOMIC DNA]</scope>
    <source>
        <strain evidence="8 9">DSM 19436</strain>
    </source>
</reference>
<evidence type="ECO:0000256" key="5">
    <source>
        <dbReference type="ARBA" id="ARBA00023136"/>
    </source>
</evidence>
<dbReference type="STRING" id="1122133.SAMN02745157_2175"/>
<dbReference type="InterPro" id="IPR018513">
    <property type="entry name" value="Cell_synthase_bac"/>
</dbReference>
<dbReference type="AlphaFoldDB" id="A0A1M5ALI8"/>
<dbReference type="UniPathway" id="UPA00694"/>
<dbReference type="Proteomes" id="UP000184485">
    <property type="component" value="Unassembled WGS sequence"/>
</dbReference>
<comment type="function">
    <text evidence="6">Binds the cellulose synthase activator, bis-(3'-5') cyclic diguanylic acid (c-di-GMP).</text>
</comment>
<evidence type="ECO:0000256" key="4">
    <source>
        <dbReference type="ARBA" id="ARBA00022989"/>
    </source>
</evidence>
<comment type="pathway">
    <text evidence="6">Glycan metabolism; bacterial cellulose biosynthesis.</text>
</comment>
<comment type="subunit">
    <text evidence="6">Tightly associated with the cellulose synthase catalytic subunit.</text>
</comment>
<dbReference type="OrthoDB" id="7615145at2"/>
<gene>
    <name evidence="8" type="ORF">SAMN02745157_2175</name>
</gene>
<keyword evidence="5 6" id="KW-0472">Membrane</keyword>
<organism evidence="8 9">
    <name type="scientific">Kaistia soli DSM 19436</name>
    <dbReference type="NCBI Taxonomy" id="1122133"/>
    <lineage>
        <taxon>Bacteria</taxon>
        <taxon>Pseudomonadati</taxon>
        <taxon>Pseudomonadota</taxon>
        <taxon>Alphaproteobacteria</taxon>
        <taxon>Hyphomicrobiales</taxon>
        <taxon>Kaistiaceae</taxon>
        <taxon>Kaistia</taxon>
    </lineage>
</organism>
<keyword evidence="3 6" id="KW-0812">Transmembrane</keyword>
<name>A0A1M5ALI8_9HYPH</name>
<evidence type="ECO:0000256" key="3">
    <source>
        <dbReference type="ARBA" id="ARBA00022692"/>
    </source>
</evidence>
<keyword evidence="6" id="KW-0997">Cell inner membrane</keyword>
<dbReference type="PANTHER" id="PTHR39083">
    <property type="entry name" value="CYCLIC DI-GMP-BINDING PROTEIN"/>
    <property type="match status" value="1"/>
</dbReference>
<evidence type="ECO:0000256" key="1">
    <source>
        <dbReference type="ARBA" id="ARBA00004162"/>
    </source>
</evidence>
<dbReference type="GO" id="GO:0030244">
    <property type="term" value="P:cellulose biosynthetic process"/>
    <property type="evidence" value="ECO:0007669"/>
    <property type="project" value="UniProtKB-KW"/>
</dbReference>
<comment type="similarity">
    <text evidence="6">Belongs to the AcsB/BcsB family.</text>
</comment>
<dbReference type="PANTHER" id="PTHR39083:SF1">
    <property type="entry name" value="CYCLIC DI-GMP-BINDING PROTEIN"/>
    <property type="match status" value="1"/>
</dbReference>
<keyword evidence="6" id="KW-0732">Signal</keyword>
<keyword evidence="6" id="KW-0135">Cellulose biosynthesis</keyword>
<comment type="subcellular location">
    <subcellularLocation>
        <location evidence="6">Cell inner membrane</location>
    </subcellularLocation>
    <subcellularLocation>
        <location evidence="1">Cell membrane</location>
        <topology evidence="1">Single-pass membrane protein</topology>
    </subcellularLocation>
</comment>
<protein>
    <recommendedName>
        <fullName evidence="6">Cyclic di-GMP-binding protein</fullName>
    </recommendedName>
    <alternativeName>
        <fullName evidence="6">Cellulose synthase regulatory subunit</fullName>
    </alternativeName>
</protein>
<dbReference type="GO" id="GO:0006011">
    <property type="term" value="P:UDP-alpha-D-glucose metabolic process"/>
    <property type="evidence" value="ECO:0007669"/>
    <property type="project" value="InterPro"/>
</dbReference>
<proteinExistence type="inferred from homology"/>
<dbReference type="RefSeq" id="WP_073052623.1">
    <property type="nucleotide sequence ID" value="NZ_FQUP01000001.1"/>
</dbReference>
<dbReference type="EMBL" id="FQUP01000001">
    <property type="protein sequence ID" value="SHF31131.1"/>
    <property type="molecule type" value="Genomic_DNA"/>
</dbReference>
<feature type="chain" id="PRO_5015213903" description="Cyclic di-GMP-binding protein" evidence="6">
    <location>
        <begin position="29"/>
        <end position="880"/>
    </location>
</feature>
<evidence type="ECO:0000313" key="8">
    <source>
        <dbReference type="EMBL" id="SHF31131.1"/>
    </source>
</evidence>
<keyword evidence="9" id="KW-1185">Reference proteome</keyword>
<dbReference type="GO" id="GO:0005886">
    <property type="term" value="C:plasma membrane"/>
    <property type="evidence" value="ECO:0007669"/>
    <property type="project" value="UniProtKB-SubCell"/>
</dbReference>
<dbReference type="Gene3D" id="2.60.120.260">
    <property type="entry name" value="Galactose-binding domain-like"/>
    <property type="match status" value="2"/>
</dbReference>
<evidence type="ECO:0000256" key="2">
    <source>
        <dbReference type="ARBA" id="ARBA00022475"/>
    </source>
</evidence>
<evidence type="ECO:0000313" key="9">
    <source>
        <dbReference type="Proteomes" id="UP000184485"/>
    </source>
</evidence>
<evidence type="ECO:0000256" key="6">
    <source>
        <dbReference type="RuleBase" id="RU365021"/>
    </source>
</evidence>
<sequence length="880" mass="91914">MISASRSSIILSRIALLAVVLAAGPAFAQGSQPFDMTGERSEAPADTLPDSGVPVTVQPAVPPGGYVAPLRVQPSGEVAQPMPSMPGDAAPQSTAPVSGYTIPNMVPSMRAPAAPSVQSVPGVPITPPAPAAGEMPAAQPAPARLSRYIVPDSTMRFEGEIDQRSWSIFLTSAEAARNAEIEVAYKNAILVMPEASRLRVLINGEIVLETALASSDKFKSVTAAIPSGLLRAGANVLSFQAFQRHRTDCSIQSTYELWTDINPAGTKLNLEASGPPDMLQSLEDLPAVGYDAKGVTSIHFVVPGVAQGGATDNIIKLAQAIGLLGGYANPAVTVSDRNESADPRGTLTVLLGAANDVGAILSTPVASAATQPVVTFVDEPQVGASVLVVTGANWGQITAAVDAIAARADRPLGQPRLSLNTASWLSPDVHYFTGQESVPLNKLGVATQQFSGRRFRSQFAIGVPSDFYAESYGEATLLLDAAYTSAVLPASHLDIYVNGQIAATTRIVNRTGGIFRHLPVQIPFRHFHPGVNTIMIEAALNTEADLACAPGGSIAGPDRFVLFDTSEFSMPSFARIGRRPSLSALAGSGFPYNIAPVPSALVLGRTDIDTLSAAGTLVSRLAIQAGRIVPLALSAASNVGDQSAIFVGVASQFSDGMLGRLGIAETVRVSWKSDVPRLPEPASSGVMLPGTNIPDSAAMPDGQENTDAVFDRWRTALAGGGGWRGQVSSFEDWMKRNFDISFSALRIGPATQVAFEPKARSTLLLAQATSPGGNSAWTMMTAPSGKELASGAASVAGISTWSQIGGQYSSFSAATGLVENQAVLNYQFIVTQPLSLRNLRLIAANWFSSNILSYAFCLILLCLVLGIVTSGLLFRLGRPS</sequence>
<feature type="signal peptide" evidence="6">
    <location>
        <begin position="1"/>
        <end position="28"/>
    </location>
</feature>
<dbReference type="Pfam" id="PF03170">
    <property type="entry name" value="BcsB"/>
    <property type="match status" value="1"/>
</dbReference>
<accession>A0A1M5ALI8</accession>
<feature type="transmembrane region" description="Helical" evidence="6">
    <location>
        <begin position="851"/>
        <end position="874"/>
    </location>
</feature>
<evidence type="ECO:0000256" key="7">
    <source>
        <dbReference type="SAM" id="MobiDB-lite"/>
    </source>
</evidence>
<keyword evidence="6" id="KW-0973">c-di-GMP</keyword>